<evidence type="ECO:0000256" key="5">
    <source>
        <dbReference type="ARBA" id="ARBA00022840"/>
    </source>
</evidence>
<feature type="compositionally biased region" description="Basic and acidic residues" evidence="10">
    <location>
        <begin position="22"/>
        <end position="32"/>
    </location>
</feature>
<feature type="domain" description="Aminoacyl-tRNA synthetase class Ia" evidence="11">
    <location>
        <begin position="41"/>
        <end position="122"/>
    </location>
</feature>
<accession>A0A136IMY5</accession>
<evidence type="ECO:0000256" key="10">
    <source>
        <dbReference type="SAM" id="MobiDB-lite"/>
    </source>
</evidence>
<dbReference type="EC" id="6.1.1.4" evidence="2"/>
<dbReference type="SUPFAM" id="SSF50677">
    <property type="entry name" value="ValRS/IleRS/LeuRS editing domain"/>
    <property type="match status" value="1"/>
</dbReference>
<sequence length="1115" mass="124158">MSATDAPAAPDALDPNSAKHPVKMENTEKRDTLMADEVRFQKEWEESKVFYQNAPASGDDKQPKFFGTMAYPYMNGTLHAGHAFTMSKVEFMTGFARMEGKKALFPQGYHCTGMPIKAAADKLAREVELFGPTFEGALAELSIEDEPAPASKDAAEKTDIGKFSGSKSKAVAKAGKVKYQFQIMLSLGIPLEEIQKFADPLHWLTVFPEKCEADLRAIGARVDWRRSMVTTPANPFYDAFVRWQMNRLKSLGKIKFGKRYTVYSPKDGQACLDHDRSAGEGVTVQEYVALKMKTLEWAPKAKDIIGDKIPADASVYFVPATLRPETMYGQTCCFVGPKVQYGIYKNAKADGKDEYYFCSDRSARNMAFQNIFPAWGEFPKVVDLVGSDVVGTLVDAPLSVYNKGIRILPMESVKPTKGTGVVTCVPSDSPDDYATTMELRKKAAYYGVEPEWVANEIIPIIKTPTSDLIAKHLYETMKIQSPKDTAKLAEAKEQAYKEGFYQGTMLLGEHKGLSVEEAKPLIKKELIDAGLAFNYGEPDGMVISRSSDECVAAYLDQWYFNYGTTEKGGDGAWCNQVLEALNSKRVRTFYPEAKNAFEQTLGWLAQWACSRSFGLGTKLPWDHTQLVESLSDSTIYMAYYTVSLYLHGDIFGQTPGLSSKPIAPEQMTDEVWDYIFFRSESVDSDIPKQDLDAMRREFSYWYPLDVRVSGKDLINNHLTFCLYHHAALFDEKHWPNGVRVNGHLMLNGEKMSKSTGNFLTLQGSVEKYGADATRIALADAGDGIEDANFEETVANAIILKLYELRKWCQDTVGDSSLRTGELNIFDKLFENEMNTLVQETRQQYENTFFKLALKAGFYDFTTARDWYREATKASGVGMHSDLVKRYVELQALLVTPLAPHFSEFLYKDVLKHKDSVQNALFPTVSSPDPALTAAYAYIRTTTANITAAEGQQAKKIAKGKAVNYDPKQPKRLSIFVSTAFPAWQDKCVELVGESFKSTGAVDVKSITSKIEKAQMKKAMPFIQNLKKRLESGGEDPATVFDRKLAYDELATLKEMVPGLKQTVPRLEAVRIVTVEEGKAAGKIVVGEQGESTLDTLPPMAAAANPGSPTFLFENI</sequence>
<comment type="similarity">
    <text evidence="1">Belongs to the class-I aminoacyl-tRNA synthetase family.</text>
</comment>
<evidence type="ECO:0000313" key="14">
    <source>
        <dbReference type="EMBL" id="KXJ86302.1"/>
    </source>
</evidence>
<evidence type="ECO:0000256" key="9">
    <source>
        <dbReference type="ARBA" id="ARBA00047469"/>
    </source>
</evidence>
<feature type="domain" description="Methionyl/Valyl/Leucyl/Isoleucyl-tRNA synthetase anticodon-binding" evidence="12">
    <location>
        <begin position="826"/>
        <end position="940"/>
    </location>
</feature>
<dbReference type="InterPro" id="IPR013155">
    <property type="entry name" value="M/V/L/I-tRNA-synth_anticd-bd"/>
</dbReference>
<evidence type="ECO:0000259" key="13">
    <source>
        <dbReference type="Pfam" id="PF24810"/>
    </source>
</evidence>
<dbReference type="OrthoDB" id="10249672at2759"/>
<evidence type="ECO:0000259" key="12">
    <source>
        <dbReference type="Pfam" id="PF08264"/>
    </source>
</evidence>
<dbReference type="Gene3D" id="3.90.740.10">
    <property type="entry name" value="Valyl/Leucyl/Isoleucyl-tRNA synthetase, editing domain"/>
    <property type="match status" value="1"/>
</dbReference>
<evidence type="ECO:0000256" key="8">
    <source>
        <dbReference type="ARBA" id="ARBA00030520"/>
    </source>
</evidence>
<keyword evidence="6" id="KW-0648">Protein biosynthesis</keyword>
<evidence type="ECO:0000256" key="1">
    <source>
        <dbReference type="ARBA" id="ARBA00005594"/>
    </source>
</evidence>
<dbReference type="Pfam" id="PF24810">
    <property type="entry name" value="RBD_LARS1"/>
    <property type="match status" value="1"/>
</dbReference>
<evidence type="ECO:0000313" key="15">
    <source>
        <dbReference type="Proteomes" id="UP000070501"/>
    </source>
</evidence>
<dbReference type="PANTHER" id="PTHR45794:SF1">
    <property type="entry name" value="LEUCINE--TRNA LIGASE, CYTOPLASMIC"/>
    <property type="match status" value="1"/>
</dbReference>
<dbReference type="InterPro" id="IPR009080">
    <property type="entry name" value="tRNAsynth_Ia_anticodon-bd"/>
</dbReference>
<dbReference type="InParanoid" id="A0A136IMY5"/>
<dbReference type="InterPro" id="IPR009008">
    <property type="entry name" value="Val/Leu/Ile-tRNA-synth_edit"/>
</dbReference>
<evidence type="ECO:0000259" key="11">
    <source>
        <dbReference type="Pfam" id="PF00133"/>
    </source>
</evidence>
<name>A0A136IMY5_9PEZI</name>
<dbReference type="GO" id="GO:0006429">
    <property type="term" value="P:leucyl-tRNA aminoacylation"/>
    <property type="evidence" value="ECO:0007669"/>
    <property type="project" value="InterPro"/>
</dbReference>
<dbReference type="Gene3D" id="1.10.730.10">
    <property type="entry name" value="Isoleucyl-tRNA Synthetase, Domain 1"/>
    <property type="match status" value="1"/>
</dbReference>
<evidence type="ECO:0000256" key="2">
    <source>
        <dbReference type="ARBA" id="ARBA00013164"/>
    </source>
</evidence>
<dbReference type="SUPFAM" id="SSF47323">
    <property type="entry name" value="Anticodon-binding domain of a subclass of class I aminoacyl-tRNA synthetases"/>
    <property type="match status" value="1"/>
</dbReference>
<dbReference type="FunFam" id="3.90.740.10:FF:000001">
    <property type="entry name" value="Leucine--tRNA ligase, cytoplasmic"/>
    <property type="match status" value="1"/>
</dbReference>
<evidence type="ECO:0000256" key="4">
    <source>
        <dbReference type="ARBA" id="ARBA00022741"/>
    </source>
</evidence>
<dbReference type="CDD" id="cd07959">
    <property type="entry name" value="Anticodon_Ia_Leu_AEc"/>
    <property type="match status" value="1"/>
</dbReference>
<dbReference type="FunCoup" id="A0A136IMY5">
    <property type="interactions" value="1147"/>
</dbReference>
<feature type="domain" description="Leucine--tRNA ligase RagD-binding" evidence="13">
    <location>
        <begin position="976"/>
        <end position="1035"/>
    </location>
</feature>
<evidence type="ECO:0000256" key="7">
    <source>
        <dbReference type="ARBA" id="ARBA00023146"/>
    </source>
</evidence>
<reference evidence="15" key="1">
    <citation type="submission" date="2016-02" db="EMBL/GenBank/DDBJ databases">
        <title>Draft genome sequence of Microdochium bolleyi, a fungal endophyte of beachgrass.</title>
        <authorList>
            <consortium name="DOE Joint Genome Institute"/>
            <person name="David A.S."/>
            <person name="May G."/>
            <person name="Haridas S."/>
            <person name="Lim J."/>
            <person name="Wang M."/>
            <person name="Labutti K."/>
            <person name="Lipzen A."/>
            <person name="Barry K."/>
            <person name="Grigoriev I.V."/>
        </authorList>
    </citation>
    <scope>NUCLEOTIDE SEQUENCE [LARGE SCALE GENOMIC DNA]</scope>
    <source>
        <strain evidence="15">J235TASD1</strain>
    </source>
</reference>
<organism evidence="14 15">
    <name type="scientific">Microdochium bolleyi</name>
    <dbReference type="NCBI Taxonomy" id="196109"/>
    <lineage>
        <taxon>Eukaryota</taxon>
        <taxon>Fungi</taxon>
        <taxon>Dikarya</taxon>
        <taxon>Ascomycota</taxon>
        <taxon>Pezizomycotina</taxon>
        <taxon>Sordariomycetes</taxon>
        <taxon>Xylariomycetidae</taxon>
        <taxon>Xylariales</taxon>
        <taxon>Microdochiaceae</taxon>
        <taxon>Microdochium</taxon>
    </lineage>
</organism>
<dbReference type="AlphaFoldDB" id="A0A136IMY5"/>
<dbReference type="InterPro" id="IPR055416">
    <property type="entry name" value="RBD_LARS1"/>
</dbReference>
<dbReference type="Pfam" id="PF08264">
    <property type="entry name" value="Anticodon_1"/>
    <property type="match status" value="1"/>
</dbReference>
<keyword evidence="3" id="KW-0436">Ligase</keyword>
<comment type="catalytic activity">
    <reaction evidence="9">
        <text>tRNA(Leu) + L-leucine + ATP = L-leucyl-tRNA(Leu) + AMP + diphosphate</text>
        <dbReference type="Rhea" id="RHEA:11688"/>
        <dbReference type="Rhea" id="RHEA-COMP:9613"/>
        <dbReference type="Rhea" id="RHEA-COMP:9622"/>
        <dbReference type="ChEBI" id="CHEBI:30616"/>
        <dbReference type="ChEBI" id="CHEBI:33019"/>
        <dbReference type="ChEBI" id="CHEBI:57427"/>
        <dbReference type="ChEBI" id="CHEBI:78442"/>
        <dbReference type="ChEBI" id="CHEBI:78494"/>
        <dbReference type="ChEBI" id="CHEBI:456215"/>
        <dbReference type="EC" id="6.1.1.4"/>
    </reaction>
</comment>
<keyword evidence="4" id="KW-0547">Nucleotide-binding</keyword>
<dbReference type="GO" id="GO:0004823">
    <property type="term" value="F:leucine-tRNA ligase activity"/>
    <property type="evidence" value="ECO:0007669"/>
    <property type="project" value="UniProtKB-EC"/>
</dbReference>
<protein>
    <recommendedName>
        <fullName evidence="2">leucine--tRNA ligase</fullName>
        <ecNumber evidence="2">6.1.1.4</ecNumber>
    </recommendedName>
    <alternativeName>
        <fullName evidence="8">Leucyl-tRNA synthetase</fullName>
    </alternativeName>
</protein>
<keyword evidence="7 14" id="KW-0030">Aminoacyl-tRNA synthetase</keyword>
<dbReference type="Pfam" id="PF00133">
    <property type="entry name" value="tRNA-synt_1"/>
    <property type="match status" value="2"/>
</dbReference>
<gene>
    <name evidence="14" type="ORF">Micbo1qcDRAFT_140526</name>
</gene>
<keyword evidence="5" id="KW-0067">ATP-binding</keyword>
<dbReference type="GO" id="GO:0002161">
    <property type="term" value="F:aminoacyl-tRNA deacylase activity"/>
    <property type="evidence" value="ECO:0007669"/>
    <property type="project" value="InterPro"/>
</dbReference>
<feature type="compositionally biased region" description="Low complexity" evidence="10">
    <location>
        <begin position="1"/>
        <end position="15"/>
    </location>
</feature>
<keyword evidence="15" id="KW-1185">Reference proteome</keyword>
<evidence type="ECO:0000256" key="6">
    <source>
        <dbReference type="ARBA" id="ARBA00022917"/>
    </source>
</evidence>
<dbReference type="Proteomes" id="UP000070501">
    <property type="component" value="Unassembled WGS sequence"/>
</dbReference>
<dbReference type="NCBIfam" id="TIGR00395">
    <property type="entry name" value="leuS_arch"/>
    <property type="match status" value="1"/>
</dbReference>
<feature type="domain" description="Aminoacyl-tRNA synthetase class Ia" evidence="11">
    <location>
        <begin position="203"/>
        <end position="789"/>
    </location>
</feature>
<dbReference type="PANTHER" id="PTHR45794">
    <property type="entry name" value="LEUCYL-TRNA SYNTHETASE"/>
    <property type="match status" value="1"/>
</dbReference>
<dbReference type="EMBL" id="KQ964269">
    <property type="protein sequence ID" value="KXJ86302.1"/>
    <property type="molecule type" value="Genomic_DNA"/>
</dbReference>
<dbReference type="STRING" id="196109.A0A136IMY5"/>
<dbReference type="InterPro" id="IPR014729">
    <property type="entry name" value="Rossmann-like_a/b/a_fold"/>
</dbReference>
<dbReference type="SUPFAM" id="SSF52374">
    <property type="entry name" value="Nucleotidylyl transferase"/>
    <property type="match status" value="1"/>
</dbReference>
<dbReference type="GO" id="GO:0005524">
    <property type="term" value="F:ATP binding"/>
    <property type="evidence" value="ECO:0007669"/>
    <property type="project" value="UniProtKB-KW"/>
</dbReference>
<feature type="region of interest" description="Disordered" evidence="10">
    <location>
        <begin position="1"/>
        <end position="32"/>
    </location>
</feature>
<evidence type="ECO:0000256" key="3">
    <source>
        <dbReference type="ARBA" id="ARBA00022598"/>
    </source>
</evidence>
<dbReference type="InterPro" id="IPR004493">
    <property type="entry name" value="Leu-tRNA-synth_Ia_arc/euk"/>
</dbReference>
<dbReference type="InterPro" id="IPR002300">
    <property type="entry name" value="aa-tRNA-synth_Ia"/>
</dbReference>
<proteinExistence type="inferred from homology"/>
<dbReference type="Gene3D" id="3.40.50.620">
    <property type="entry name" value="HUPs"/>
    <property type="match status" value="1"/>
</dbReference>